<dbReference type="InterPro" id="IPR000468">
    <property type="entry name" value="Barstar"/>
</dbReference>
<evidence type="ECO:0000259" key="2">
    <source>
        <dbReference type="Pfam" id="PF01337"/>
    </source>
</evidence>
<dbReference type="EMBL" id="FNYC01000001">
    <property type="protein sequence ID" value="SEI45360.1"/>
    <property type="molecule type" value="Genomic_DNA"/>
</dbReference>
<protein>
    <submittedName>
        <fullName evidence="3">Barstar (Barnase inhibitor)</fullName>
    </submittedName>
</protein>
<proteinExistence type="inferred from homology"/>
<organism evidence="3 4">
    <name type="scientific">Frateuria terrea</name>
    <dbReference type="NCBI Taxonomy" id="529704"/>
    <lineage>
        <taxon>Bacteria</taxon>
        <taxon>Pseudomonadati</taxon>
        <taxon>Pseudomonadota</taxon>
        <taxon>Gammaproteobacteria</taxon>
        <taxon>Lysobacterales</taxon>
        <taxon>Rhodanobacteraceae</taxon>
        <taxon>Frateuria</taxon>
    </lineage>
</organism>
<dbReference type="AlphaFoldDB" id="A0A1H6R0R9"/>
<dbReference type="SUPFAM" id="SSF52038">
    <property type="entry name" value="Barstar-related"/>
    <property type="match status" value="1"/>
</dbReference>
<dbReference type="Pfam" id="PF01337">
    <property type="entry name" value="Barstar"/>
    <property type="match status" value="1"/>
</dbReference>
<dbReference type="Proteomes" id="UP000199420">
    <property type="component" value="Unassembled WGS sequence"/>
</dbReference>
<reference evidence="3 4" key="1">
    <citation type="submission" date="2016-10" db="EMBL/GenBank/DDBJ databases">
        <authorList>
            <person name="de Groot N.N."/>
        </authorList>
    </citation>
    <scope>NUCLEOTIDE SEQUENCE [LARGE SCALE GENOMIC DNA]</scope>
    <source>
        <strain evidence="3 4">DSM 26515</strain>
    </source>
</reference>
<evidence type="ECO:0000313" key="3">
    <source>
        <dbReference type="EMBL" id="SEI45360.1"/>
    </source>
</evidence>
<feature type="domain" description="Barstar (barnase inhibitor)" evidence="2">
    <location>
        <begin position="41"/>
        <end position="132"/>
    </location>
</feature>
<dbReference type="OrthoDB" id="7575400at2"/>
<evidence type="ECO:0000256" key="1">
    <source>
        <dbReference type="ARBA" id="ARBA00006845"/>
    </source>
</evidence>
<gene>
    <name evidence="3" type="ORF">SAMN04487997_0743</name>
</gene>
<dbReference type="RefSeq" id="WP_091333556.1">
    <property type="nucleotide sequence ID" value="NZ_FNYC01000001.1"/>
</dbReference>
<sequence>MTSKILQIDLRDAGRDGIYRVVPDDPMTLVDDAARAGLRLSRIDLRDCANHQRAVQCLAQAFEFPMPADDWPAVTAGLRDLGWLSAPGHVLVLDHADVLRAQAPEVYATYRDHLASVARDWHARGVPFFVFMVFPDNETRDAAIDA</sequence>
<dbReference type="InterPro" id="IPR035905">
    <property type="entry name" value="Barstar-like_sf"/>
</dbReference>
<accession>A0A1H6R0R9</accession>
<comment type="similarity">
    <text evidence="1">Belongs to the barstar family.</text>
</comment>
<name>A0A1H6R0R9_9GAMM</name>
<evidence type="ECO:0000313" key="4">
    <source>
        <dbReference type="Proteomes" id="UP000199420"/>
    </source>
</evidence>
<keyword evidence="4" id="KW-1185">Reference proteome</keyword>